<organism evidence="1 2">
    <name type="scientific">Botrytis byssoidea</name>
    <dbReference type="NCBI Taxonomy" id="139641"/>
    <lineage>
        <taxon>Eukaryota</taxon>
        <taxon>Fungi</taxon>
        <taxon>Dikarya</taxon>
        <taxon>Ascomycota</taxon>
        <taxon>Pezizomycotina</taxon>
        <taxon>Leotiomycetes</taxon>
        <taxon>Helotiales</taxon>
        <taxon>Sclerotiniaceae</taxon>
        <taxon>Botrytis</taxon>
    </lineage>
</organism>
<name>A0A9P5LS51_9HELO</name>
<keyword evidence="2" id="KW-1185">Reference proteome</keyword>
<evidence type="ECO:0000313" key="1">
    <source>
        <dbReference type="EMBL" id="KAF7937935.1"/>
    </source>
</evidence>
<sequence length="219" mass="24798">MRNSISFSWAQMLVLIYRTFPSPISHLHQLQSLYTTAVRLSTAPKTICPATRLFSTNALSQASIRTFPHKSPRINPTPSFFPVFISSSLLPNFSRDPTYELLPNGEFEDRSSLFLWLVQENKLLTLWKGVDQGLEREAWEGFVKTIVAHGDQDELIPYYMAKRALGVVGLHDAQLFTAIGKKHFWDMPLFLGDPGLKEVEEAWKALDEIIFKVQGGPSS</sequence>
<gene>
    <name evidence="1" type="ORF">EAE97_007731</name>
</gene>
<proteinExistence type="predicted"/>
<dbReference type="InterPro" id="IPR029058">
    <property type="entry name" value="AB_hydrolase_fold"/>
</dbReference>
<dbReference type="RefSeq" id="XP_038731083.1">
    <property type="nucleotide sequence ID" value="XM_038878245.1"/>
</dbReference>
<accession>A0A9P5LS51</accession>
<comment type="caution">
    <text evidence="1">The sequence shown here is derived from an EMBL/GenBank/DDBJ whole genome shotgun (WGS) entry which is preliminary data.</text>
</comment>
<dbReference type="Proteomes" id="UP000710849">
    <property type="component" value="Unassembled WGS sequence"/>
</dbReference>
<evidence type="ECO:0000313" key="2">
    <source>
        <dbReference type="Proteomes" id="UP000710849"/>
    </source>
</evidence>
<dbReference type="Gene3D" id="3.40.50.1820">
    <property type="entry name" value="alpha/beta hydrolase"/>
    <property type="match status" value="1"/>
</dbReference>
<dbReference type="GeneID" id="62151319"/>
<dbReference type="AlphaFoldDB" id="A0A9P5LS51"/>
<protein>
    <submittedName>
        <fullName evidence="1">Uncharacterized protein</fullName>
    </submittedName>
</protein>
<reference evidence="1 2" key="1">
    <citation type="journal article" date="2020" name="Genome Biol. Evol.">
        <title>Comparative genomics of Sclerotiniaceae.</title>
        <authorList>
            <person name="Valero Jimenez C.A."/>
            <person name="Steentjes M."/>
            <person name="Scholten O.E."/>
            <person name="Van Kan J.A.L."/>
        </authorList>
    </citation>
    <scope>NUCLEOTIDE SEQUENCE [LARGE SCALE GENOMIC DNA]</scope>
    <source>
        <strain evidence="1 2">MUCL 94</strain>
    </source>
</reference>
<dbReference type="EMBL" id="RCSW01000015">
    <property type="protein sequence ID" value="KAF7937935.1"/>
    <property type="molecule type" value="Genomic_DNA"/>
</dbReference>